<gene>
    <name evidence="1" type="ORF">CALMAC_LOCUS14762</name>
</gene>
<keyword evidence="2" id="KW-1185">Reference proteome</keyword>
<organism evidence="1 2">
    <name type="scientific">Callosobruchus maculatus</name>
    <name type="common">Southern cowpea weevil</name>
    <name type="synonym">Pulse bruchid</name>
    <dbReference type="NCBI Taxonomy" id="64391"/>
    <lineage>
        <taxon>Eukaryota</taxon>
        <taxon>Metazoa</taxon>
        <taxon>Ecdysozoa</taxon>
        <taxon>Arthropoda</taxon>
        <taxon>Hexapoda</taxon>
        <taxon>Insecta</taxon>
        <taxon>Pterygota</taxon>
        <taxon>Neoptera</taxon>
        <taxon>Endopterygota</taxon>
        <taxon>Coleoptera</taxon>
        <taxon>Polyphaga</taxon>
        <taxon>Cucujiformia</taxon>
        <taxon>Chrysomeloidea</taxon>
        <taxon>Chrysomelidae</taxon>
        <taxon>Bruchinae</taxon>
        <taxon>Bruchini</taxon>
        <taxon>Callosobruchus</taxon>
    </lineage>
</organism>
<sequence length="44" mass="5040">MATSQVLKLHLQSFQKCSVKRAIRSCETTSSMDPAYLYNCRKQS</sequence>
<evidence type="ECO:0000313" key="2">
    <source>
        <dbReference type="Proteomes" id="UP000410492"/>
    </source>
</evidence>
<protein>
    <submittedName>
        <fullName evidence="1">Uncharacterized protein</fullName>
    </submittedName>
</protein>
<dbReference type="Proteomes" id="UP000410492">
    <property type="component" value="Unassembled WGS sequence"/>
</dbReference>
<evidence type="ECO:0000313" key="1">
    <source>
        <dbReference type="EMBL" id="VEN55630.1"/>
    </source>
</evidence>
<dbReference type="AlphaFoldDB" id="A0A653D661"/>
<proteinExistence type="predicted"/>
<accession>A0A653D661</accession>
<dbReference type="EMBL" id="CAACVG010010363">
    <property type="protein sequence ID" value="VEN55630.1"/>
    <property type="molecule type" value="Genomic_DNA"/>
</dbReference>
<name>A0A653D661_CALMS</name>
<reference evidence="1 2" key="1">
    <citation type="submission" date="2019-01" db="EMBL/GenBank/DDBJ databases">
        <authorList>
            <person name="Sayadi A."/>
        </authorList>
    </citation>
    <scope>NUCLEOTIDE SEQUENCE [LARGE SCALE GENOMIC DNA]</scope>
</reference>